<reference evidence="2 3" key="1">
    <citation type="submission" date="2019-03" db="EMBL/GenBank/DDBJ databases">
        <title>Rhodosporidium diobovatum UCD-FST 08-225 genome sequencing, assembly, and annotation.</title>
        <authorList>
            <person name="Fakankun I.U."/>
            <person name="Fristensky B."/>
            <person name="Levin D.B."/>
        </authorList>
    </citation>
    <scope>NUCLEOTIDE SEQUENCE [LARGE SCALE GENOMIC DNA]</scope>
    <source>
        <strain evidence="2 3">UCD-FST 08-225</strain>
    </source>
</reference>
<keyword evidence="1" id="KW-0175">Coiled coil</keyword>
<feature type="coiled-coil region" evidence="1">
    <location>
        <begin position="176"/>
        <end position="206"/>
    </location>
</feature>
<dbReference type="EMBL" id="SOZI01000230">
    <property type="protein sequence ID" value="TNY17201.1"/>
    <property type="molecule type" value="Genomic_DNA"/>
</dbReference>
<evidence type="ECO:0000313" key="2">
    <source>
        <dbReference type="EMBL" id="TNY17201.1"/>
    </source>
</evidence>
<dbReference type="AlphaFoldDB" id="A0A5C5FMW7"/>
<keyword evidence="3" id="KW-1185">Reference proteome</keyword>
<protein>
    <submittedName>
        <fullName evidence="2">Uncharacterized protein</fullName>
    </submittedName>
</protein>
<evidence type="ECO:0000256" key="1">
    <source>
        <dbReference type="SAM" id="Coils"/>
    </source>
</evidence>
<dbReference type="Proteomes" id="UP000311382">
    <property type="component" value="Unassembled WGS sequence"/>
</dbReference>
<sequence length="453" mass="50481">MSQPSAPRLAPLLPAEARPPGADPEVLCALLGMVYGWMLKVAPYGLRKTNASNARKLFTAHWSDFGPERQEFVVSRLFSAYCLLQAQGADKFDWTSVQYSMLRDSADKIPSPTHNEAPTRAAQVRFVIVYRYVTSLADLYRTPIDDKEGAAYDGPLKTARATVRELKALDFPDPDHEQAERHNATLEAARDRVREIKAERARHLEQLAAVRRGYWSDLEGARILLGRVTTIVQGPLALARWHVARQHFEALSVVQQVAAVECARDIVVEVCARHARDGTLSCPSLLLDRLFRALRDPELEATCGRWQACLDSIIDVERIYSAHEAHEAREAALPLLGELHARLKQVEIVERFAALPVPEQQRAIARCREVHGWVASTASARVGLPEDAAVADIFHRAICQPNRPLELQPQPQNLSSSASLAHRQTRGQRLFRLATTNAQSANPFLPASRSGCW</sequence>
<gene>
    <name evidence="2" type="ORF">DMC30DRAFT_136626</name>
</gene>
<proteinExistence type="predicted"/>
<evidence type="ECO:0000313" key="3">
    <source>
        <dbReference type="Proteomes" id="UP000311382"/>
    </source>
</evidence>
<organism evidence="2 3">
    <name type="scientific">Rhodotorula diobovata</name>
    <dbReference type="NCBI Taxonomy" id="5288"/>
    <lineage>
        <taxon>Eukaryota</taxon>
        <taxon>Fungi</taxon>
        <taxon>Dikarya</taxon>
        <taxon>Basidiomycota</taxon>
        <taxon>Pucciniomycotina</taxon>
        <taxon>Microbotryomycetes</taxon>
        <taxon>Sporidiobolales</taxon>
        <taxon>Sporidiobolaceae</taxon>
        <taxon>Rhodotorula</taxon>
    </lineage>
</organism>
<accession>A0A5C5FMW7</accession>
<comment type="caution">
    <text evidence="2">The sequence shown here is derived from an EMBL/GenBank/DDBJ whole genome shotgun (WGS) entry which is preliminary data.</text>
</comment>
<name>A0A5C5FMW7_9BASI</name>